<protein>
    <submittedName>
        <fullName evidence="7">O-antigen translocase</fullName>
    </submittedName>
</protein>
<comment type="caution">
    <text evidence="7">The sequence shown here is derived from an EMBL/GenBank/DDBJ whole genome shotgun (WGS) entry which is preliminary data.</text>
</comment>
<keyword evidence="5 6" id="KW-0472">Membrane</keyword>
<feature type="transmembrane region" description="Helical" evidence="6">
    <location>
        <begin position="299"/>
        <end position="322"/>
    </location>
</feature>
<feature type="transmembrane region" description="Helical" evidence="6">
    <location>
        <begin position="388"/>
        <end position="409"/>
    </location>
</feature>
<keyword evidence="4 6" id="KW-1133">Transmembrane helix</keyword>
<proteinExistence type="predicted"/>
<dbReference type="EMBL" id="JBHSBY010000033">
    <property type="protein sequence ID" value="MFC4196379.1"/>
    <property type="molecule type" value="Genomic_DNA"/>
</dbReference>
<keyword evidence="2" id="KW-1003">Cell membrane</keyword>
<feature type="transmembrane region" description="Helical" evidence="6">
    <location>
        <begin position="147"/>
        <end position="170"/>
    </location>
</feature>
<reference evidence="8" key="1">
    <citation type="journal article" date="2019" name="Int. J. Syst. Evol. Microbiol.">
        <title>The Global Catalogue of Microorganisms (GCM) 10K type strain sequencing project: providing services to taxonomists for standard genome sequencing and annotation.</title>
        <authorList>
            <consortium name="The Broad Institute Genomics Platform"/>
            <consortium name="The Broad Institute Genome Sequencing Center for Infectious Disease"/>
            <person name="Wu L."/>
            <person name="Ma J."/>
        </authorList>
    </citation>
    <scope>NUCLEOTIDE SEQUENCE [LARGE SCALE GENOMIC DNA]</scope>
    <source>
        <strain evidence="8">CCM 8689</strain>
    </source>
</reference>
<keyword evidence="3 6" id="KW-0812">Transmembrane</keyword>
<feature type="transmembrane region" description="Helical" evidence="6">
    <location>
        <begin position="79"/>
        <end position="99"/>
    </location>
</feature>
<feature type="transmembrane region" description="Helical" evidence="6">
    <location>
        <begin position="334"/>
        <end position="355"/>
    </location>
</feature>
<evidence type="ECO:0000313" key="8">
    <source>
        <dbReference type="Proteomes" id="UP001595792"/>
    </source>
</evidence>
<sequence>MKLIKTTFFSALITFIRIASGFVAGKVVATLTGASGVAIIGAFVNFITIVLTFANGAINTGVIKYTAENNQTESKLKSLFSTALKISIYCSGFTGIILLSCSSILSDWIFKTEAYSGPIGLLGLTIVFYSLNTLLISILNGKGEIKIYTIVNGLGSVVGLILTIVLVWFYKIKGALYAMVLAQSIVFFVTVFLISKSSWFSYDYFRQKFDRSIAVKLSHYSLMAIISAIVVPLSQIILRNIIIDKIGINQAGYWQGMMRISDGYLMLITTALSTYYLPKLSSLNSNIEIRKEIFKGYSILIPTVFIGCCIIYFLRFIIIRILYTPDFLIMEKLFIWQMAGDFLKICAWILSYLMLAKAMTKIFIITEIIFSLSYVFLGYFFIGQYNLVGISMAFALNYLIYLLVMALIFKKLLFKTALGANESQ</sequence>
<feature type="transmembrane region" description="Helical" evidence="6">
    <location>
        <begin position="37"/>
        <end position="58"/>
    </location>
</feature>
<feature type="transmembrane region" description="Helical" evidence="6">
    <location>
        <begin position="362"/>
        <end position="382"/>
    </location>
</feature>
<feature type="transmembrane region" description="Helical" evidence="6">
    <location>
        <begin position="119"/>
        <end position="140"/>
    </location>
</feature>
<feature type="transmembrane region" description="Helical" evidence="6">
    <location>
        <begin position="176"/>
        <end position="196"/>
    </location>
</feature>
<keyword evidence="8" id="KW-1185">Reference proteome</keyword>
<evidence type="ECO:0000256" key="3">
    <source>
        <dbReference type="ARBA" id="ARBA00022692"/>
    </source>
</evidence>
<dbReference type="InterPro" id="IPR050833">
    <property type="entry name" value="Poly_Biosynth_Transport"/>
</dbReference>
<organism evidence="7 8">
    <name type="scientific">Pedobacter jamesrossensis</name>
    <dbReference type="NCBI Taxonomy" id="1908238"/>
    <lineage>
        <taxon>Bacteria</taxon>
        <taxon>Pseudomonadati</taxon>
        <taxon>Bacteroidota</taxon>
        <taxon>Sphingobacteriia</taxon>
        <taxon>Sphingobacteriales</taxon>
        <taxon>Sphingobacteriaceae</taxon>
        <taxon>Pedobacter</taxon>
    </lineage>
</organism>
<dbReference type="PANTHER" id="PTHR30250:SF30">
    <property type="entry name" value="LIPID III FLIPPASE"/>
    <property type="match status" value="1"/>
</dbReference>
<feature type="transmembrane region" description="Helical" evidence="6">
    <location>
        <begin position="258"/>
        <end position="278"/>
    </location>
</feature>
<accession>A0ABV8NIR8</accession>
<evidence type="ECO:0000256" key="6">
    <source>
        <dbReference type="SAM" id="Phobius"/>
    </source>
</evidence>
<dbReference type="RefSeq" id="WP_378959708.1">
    <property type="nucleotide sequence ID" value="NZ_JBHRXC010000016.1"/>
</dbReference>
<evidence type="ECO:0000256" key="5">
    <source>
        <dbReference type="ARBA" id="ARBA00023136"/>
    </source>
</evidence>
<dbReference type="Proteomes" id="UP001595792">
    <property type="component" value="Unassembled WGS sequence"/>
</dbReference>
<dbReference type="CDD" id="cd13125">
    <property type="entry name" value="MATE_like_10"/>
    <property type="match status" value="1"/>
</dbReference>
<comment type="subcellular location">
    <subcellularLocation>
        <location evidence="1">Cell membrane</location>
        <topology evidence="1">Multi-pass membrane protein</topology>
    </subcellularLocation>
</comment>
<dbReference type="Pfam" id="PF13440">
    <property type="entry name" value="Polysacc_synt_3"/>
    <property type="match status" value="1"/>
</dbReference>
<evidence type="ECO:0000256" key="2">
    <source>
        <dbReference type="ARBA" id="ARBA00022475"/>
    </source>
</evidence>
<name>A0ABV8NIR8_9SPHI</name>
<gene>
    <name evidence="7" type="ORF">ACFOUY_06685</name>
</gene>
<evidence type="ECO:0000256" key="4">
    <source>
        <dbReference type="ARBA" id="ARBA00022989"/>
    </source>
</evidence>
<feature type="transmembrane region" description="Helical" evidence="6">
    <location>
        <begin position="217"/>
        <end position="238"/>
    </location>
</feature>
<dbReference type="InterPro" id="IPR044550">
    <property type="entry name" value="WzxE"/>
</dbReference>
<evidence type="ECO:0000313" key="7">
    <source>
        <dbReference type="EMBL" id="MFC4196379.1"/>
    </source>
</evidence>
<evidence type="ECO:0000256" key="1">
    <source>
        <dbReference type="ARBA" id="ARBA00004651"/>
    </source>
</evidence>
<dbReference type="PANTHER" id="PTHR30250">
    <property type="entry name" value="PST FAMILY PREDICTED COLANIC ACID TRANSPORTER"/>
    <property type="match status" value="1"/>
</dbReference>